<feature type="transmembrane region" description="Helical" evidence="5">
    <location>
        <begin position="423"/>
        <end position="445"/>
    </location>
</feature>
<dbReference type="GO" id="GO:0022857">
    <property type="term" value="F:transmembrane transporter activity"/>
    <property type="evidence" value="ECO:0007669"/>
    <property type="project" value="InterPro"/>
</dbReference>
<feature type="transmembrane region" description="Helical" evidence="5">
    <location>
        <begin position="125"/>
        <end position="144"/>
    </location>
</feature>
<keyword evidence="7" id="KW-1185">Reference proteome</keyword>
<dbReference type="GeneID" id="66078818"/>
<keyword evidence="3 5" id="KW-1133">Transmembrane helix</keyword>
<gene>
    <name evidence="6" type="ORF">E1B28_009742</name>
</gene>
<evidence type="ECO:0000256" key="5">
    <source>
        <dbReference type="SAM" id="Phobius"/>
    </source>
</evidence>
<dbReference type="EMBL" id="CM032186">
    <property type="protein sequence ID" value="KAG7090640.1"/>
    <property type="molecule type" value="Genomic_DNA"/>
</dbReference>
<feature type="transmembrane region" description="Helical" evidence="5">
    <location>
        <begin position="320"/>
        <end position="339"/>
    </location>
</feature>
<evidence type="ECO:0000313" key="7">
    <source>
        <dbReference type="Proteomes" id="UP001049176"/>
    </source>
</evidence>
<evidence type="ECO:0000313" key="6">
    <source>
        <dbReference type="EMBL" id="KAG7090640.1"/>
    </source>
</evidence>
<evidence type="ECO:0000256" key="2">
    <source>
        <dbReference type="ARBA" id="ARBA00022692"/>
    </source>
</evidence>
<dbReference type="OrthoDB" id="196103at2759"/>
<evidence type="ECO:0000256" key="3">
    <source>
        <dbReference type="ARBA" id="ARBA00022989"/>
    </source>
</evidence>
<dbReference type="AlphaFoldDB" id="A0A9P7RWF5"/>
<dbReference type="GO" id="GO:0016020">
    <property type="term" value="C:membrane"/>
    <property type="evidence" value="ECO:0007669"/>
    <property type="project" value="UniProtKB-SubCell"/>
</dbReference>
<feature type="transmembrane region" description="Helical" evidence="5">
    <location>
        <begin position="363"/>
        <end position="386"/>
    </location>
</feature>
<dbReference type="PANTHER" id="PTHR23294:SF59">
    <property type="entry name" value="UNC93-LIKE PROTEIN C922.05C"/>
    <property type="match status" value="1"/>
</dbReference>
<organism evidence="6 7">
    <name type="scientific">Marasmius oreades</name>
    <name type="common">fairy-ring Marasmius</name>
    <dbReference type="NCBI Taxonomy" id="181124"/>
    <lineage>
        <taxon>Eukaryota</taxon>
        <taxon>Fungi</taxon>
        <taxon>Dikarya</taxon>
        <taxon>Basidiomycota</taxon>
        <taxon>Agaricomycotina</taxon>
        <taxon>Agaricomycetes</taxon>
        <taxon>Agaricomycetidae</taxon>
        <taxon>Agaricales</taxon>
        <taxon>Marasmiineae</taxon>
        <taxon>Marasmiaceae</taxon>
        <taxon>Marasmius</taxon>
    </lineage>
</organism>
<accession>A0A9P7RWF5</accession>
<evidence type="ECO:0000256" key="4">
    <source>
        <dbReference type="ARBA" id="ARBA00023136"/>
    </source>
</evidence>
<dbReference type="PANTHER" id="PTHR23294">
    <property type="entry name" value="ET TRANSLATION PRODUCT-RELATED"/>
    <property type="match status" value="1"/>
</dbReference>
<keyword evidence="2 5" id="KW-0812">Transmembrane</keyword>
<feature type="transmembrane region" description="Helical" evidence="5">
    <location>
        <begin position="254"/>
        <end position="271"/>
    </location>
</feature>
<protein>
    <recommendedName>
        <fullName evidence="8">MFS general substrate transporter</fullName>
    </recommendedName>
</protein>
<comment type="caution">
    <text evidence="6">The sequence shown here is derived from an EMBL/GenBank/DDBJ whole genome shotgun (WGS) entry which is preliminary data.</text>
</comment>
<keyword evidence="4 5" id="KW-0472">Membrane</keyword>
<feature type="transmembrane region" description="Helical" evidence="5">
    <location>
        <begin position="165"/>
        <end position="184"/>
    </location>
</feature>
<name>A0A9P7RWF5_9AGAR</name>
<dbReference type="Proteomes" id="UP001049176">
    <property type="component" value="Chromosome 6"/>
</dbReference>
<dbReference type="Gene3D" id="1.20.1250.20">
    <property type="entry name" value="MFS general substrate transporter like domains"/>
    <property type="match status" value="1"/>
</dbReference>
<dbReference type="InterPro" id="IPR036259">
    <property type="entry name" value="MFS_trans_sf"/>
</dbReference>
<dbReference type="SUPFAM" id="SSF103473">
    <property type="entry name" value="MFS general substrate transporter"/>
    <property type="match status" value="1"/>
</dbReference>
<dbReference type="Pfam" id="PF07690">
    <property type="entry name" value="MFS_1"/>
    <property type="match status" value="1"/>
</dbReference>
<dbReference type="InterPro" id="IPR051617">
    <property type="entry name" value="UNC-93-like_regulator"/>
</dbReference>
<reference evidence="6" key="1">
    <citation type="journal article" date="2021" name="Genome Biol. Evol.">
        <title>The assembled and annotated genome of the fairy-ring fungus Marasmius oreades.</title>
        <authorList>
            <person name="Hiltunen M."/>
            <person name="Ament-Velasquez S.L."/>
            <person name="Johannesson H."/>
        </authorList>
    </citation>
    <scope>NUCLEOTIDE SEQUENCE</scope>
    <source>
        <strain evidence="6">03SP1</strain>
    </source>
</reference>
<sequence length="489" mass="54447">MTEQGKGCGDSSGDDFSDAPQVFERPTGLKGLYYHPLTQIIMLGIVCFMCPGLFNAINGLGAAGRLDPTTSSNSNTALYSTFGVAAFFAGSINNVLGSKLTLLLGSFGYCIYIGSYLTLKLHPNASGFVIAAGTILGACAGMLWSAQGSLMLSYPTEKEKGRYIAVFWTIFNLGSVVGAAISFGENFHSLSNDVNTGTYIAFLVLTAIGISVPTLMVSPEKIIRTDGTKVNIPLHPSWKTQIYGLWVALKTDPLIVLLFPMFFASNWFYTWQFNMYNWALFNIRARSLNNLVYWVSQIIGSILISFLLDRTSLSRRVRAFSSWAILFAMIFVTHTWAYFYQKEYTRETYAGDMTKMDIYDKGYIPRVCLYVLFGILDAMWQTTAYWIMGAMSNDPAKLAYFAGFYKSLQSAGAAGVWRADAVQLPYMGIFISTWVLLVAGLLFALPMIHLRVKDHTDFEDETIARMDRSGRVLDMDEISLSNRSNRHYS</sequence>
<dbReference type="InterPro" id="IPR011701">
    <property type="entry name" value="MFS"/>
</dbReference>
<evidence type="ECO:0008006" key="8">
    <source>
        <dbReference type="Google" id="ProtNLM"/>
    </source>
</evidence>
<proteinExistence type="predicted"/>
<comment type="subcellular location">
    <subcellularLocation>
        <location evidence="1">Membrane</location>
        <topology evidence="1">Multi-pass membrane protein</topology>
    </subcellularLocation>
</comment>
<feature type="transmembrane region" description="Helical" evidence="5">
    <location>
        <begin position="102"/>
        <end position="119"/>
    </location>
</feature>
<feature type="transmembrane region" description="Helical" evidence="5">
    <location>
        <begin position="40"/>
        <end position="57"/>
    </location>
</feature>
<dbReference type="KEGG" id="more:E1B28_009742"/>
<feature type="transmembrane region" description="Helical" evidence="5">
    <location>
        <begin position="291"/>
        <end position="308"/>
    </location>
</feature>
<feature type="transmembrane region" description="Helical" evidence="5">
    <location>
        <begin position="77"/>
        <end position="95"/>
    </location>
</feature>
<feature type="transmembrane region" description="Helical" evidence="5">
    <location>
        <begin position="196"/>
        <end position="217"/>
    </location>
</feature>
<evidence type="ECO:0000256" key="1">
    <source>
        <dbReference type="ARBA" id="ARBA00004141"/>
    </source>
</evidence>
<dbReference type="RefSeq" id="XP_043007110.1">
    <property type="nucleotide sequence ID" value="XM_043154655.1"/>
</dbReference>